<protein>
    <submittedName>
        <fullName evidence="1">Uncharacterized protein</fullName>
    </submittedName>
</protein>
<proteinExistence type="predicted"/>
<evidence type="ECO:0000313" key="1">
    <source>
        <dbReference type="EMBL" id="KAJ3475425.1"/>
    </source>
</evidence>
<evidence type="ECO:0000313" key="2">
    <source>
        <dbReference type="Proteomes" id="UP001148737"/>
    </source>
</evidence>
<name>A0ACC1QGH1_9HYPO</name>
<organism evidence="1 2">
    <name type="scientific">Lecanicillium saksenae</name>
    <dbReference type="NCBI Taxonomy" id="468837"/>
    <lineage>
        <taxon>Eukaryota</taxon>
        <taxon>Fungi</taxon>
        <taxon>Dikarya</taxon>
        <taxon>Ascomycota</taxon>
        <taxon>Pezizomycotina</taxon>
        <taxon>Sordariomycetes</taxon>
        <taxon>Hypocreomycetidae</taxon>
        <taxon>Hypocreales</taxon>
        <taxon>Cordycipitaceae</taxon>
        <taxon>Lecanicillium</taxon>
    </lineage>
</organism>
<accession>A0ACC1QGH1</accession>
<dbReference type="EMBL" id="JANAKD010001962">
    <property type="protein sequence ID" value="KAJ3475425.1"/>
    <property type="molecule type" value="Genomic_DNA"/>
</dbReference>
<comment type="caution">
    <text evidence="1">The sequence shown here is derived from an EMBL/GenBank/DDBJ whole genome shotgun (WGS) entry which is preliminary data.</text>
</comment>
<gene>
    <name evidence="1" type="ORF">NLG97_g9462</name>
</gene>
<dbReference type="Proteomes" id="UP001148737">
    <property type="component" value="Unassembled WGS sequence"/>
</dbReference>
<sequence length="174" mass="18512">MDGSRDDGAAGEKSNQGGCRDIATSGKSIGAGKRLINAVVSQSGGLTWGWATTWLGALSVNDQTSQGKRREAASEKNWAGWTRSPPGTWENGGEGEGAARSGVSRQRKRVEDQQKTRRSWLELKVEKDLKRKGRAASGGACRGGTRPNKACLLRGLKTRSPYHTGEDRDGVGSG</sequence>
<reference evidence="1" key="1">
    <citation type="submission" date="2022-07" db="EMBL/GenBank/DDBJ databases">
        <title>Genome Sequence of Lecanicillium saksenae.</title>
        <authorList>
            <person name="Buettner E."/>
        </authorList>
    </citation>
    <scope>NUCLEOTIDE SEQUENCE</scope>
    <source>
        <strain evidence="1">VT-O1</strain>
    </source>
</reference>
<keyword evidence="2" id="KW-1185">Reference proteome</keyword>